<gene>
    <name evidence="1" type="ORF">VITISV_009921</name>
</gene>
<accession>A5BVB0</accession>
<dbReference type="AlphaFoldDB" id="A5BVB0"/>
<proteinExistence type="predicted"/>
<name>A5BVB0_VITVI</name>
<dbReference type="EMBL" id="AM472442">
    <property type="protein sequence ID" value="CAN61816.1"/>
    <property type="molecule type" value="Genomic_DNA"/>
</dbReference>
<organism evidence="1">
    <name type="scientific">Vitis vinifera</name>
    <name type="common">Grape</name>
    <dbReference type="NCBI Taxonomy" id="29760"/>
    <lineage>
        <taxon>Eukaryota</taxon>
        <taxon>Viridiplantae</taxon>
        <taxon>Streptophyta</taxon>
        <taxon>Embryophyta</taxon>
        <taxon>Tracheophyta</taxon>
        <taxon>Spermatophyta</taxon>
        <taxon>Magnoliopsida</taxon>
        <taxon>eudicotyledons</taxon>
        <taxon>Gunneridae</taxon>
        <taxon>Pentapetalae</taxon>
        <taxon>rosids</taxon>
        <taxon>Vitales</taxon>
        <taxon>Vitaceae</taxon>
        <taxon>Viteae</taxon>
        <taxon>Vitis</taxon>
    </lineage>
</organism>
<reference evidence="1" key="1">
    <citation type="journal article" date="2007" name="PLoS ONE">
        <title>The first genome sequence of an elite grapevine cultivar (Pinot noir Vitis vinifera L.): coping with a highly heterozygous genome.</title>
        <authorList>
            <person name="Velasco R."/>
            <person name="Zharkikh A."/>
            <person name="Troggio M."/>
            <person name="Cartwright D.A."/>
            <person name="Cestaro A."/>
            <person name="Pruss D."/>
            <person name="Pindo M."/>
            <person name="FitzGerald L.M."/>
            <person name="Vezzulli S."/>
            <person name="Reid J."/>
            <person name="Malacarne G."/>
            <person name="Iliev D."/>
            <person name="Coppola G."/>
            <person name="Wardell B."/>
            <person name="Micheletti D."/>
            <person name="Macalma T."/>
            <person name="Facci M."/>
            <person name="Mitchell J.T."/>
            <person name="Perazzolli M."/>
            <person name="Eldredge G."/>
            <person name="Gatto P."/>
            <person name="Oyzerski R."/>
            <person name="Moretto M."/>
            <person name="Gutin N."/>
            <person name="Stefanini M."/>
            <person name="Chen Y."/>
            <person name="Segala C."/>
            <person name="Davenport C."/>
            <person name="Dematte L."/>
            <person name="Mraz A."/>
            <person name="Battilana J."/>
            <person name="Stormo K."/>
            <person name="Costa F."/>
            <person name="Tao Q."/>
            <person name="Si-Ammour A."/>
            <person name="Harkins T."/>
            <person name="Lackey A."/>
            <person name="Perbost C."/>
            <person name="Taillon B."/>
            <person name="Stella A."/>
            <person name="Solovyev V."/>
            <person name="Fawcett J.A."/>
            <person name="Sterck L."/>
            <person name="Vandepoele K."/>
            <person name="Grando S.M."/>
            <person name="Toppo S."/>
            <person name="Moser C."/>
            <person name="Lanchbury J."/>
            <person name="Bogden R."/>
            <person name="Skolnick M."/>
            <person name="Sgaramella V."/>
            <person name="Bhatnagar S.K."/>
            <person name="Fontana P."/>
            <person name="Gutin A."/>
            <person name="Van de Peer Y."/>
            <person name="Salamini F."/>
            <person name="Viola R."/>
        </authorList>
    </citation>
    <scope>NUCLEOTIDE SEQUENCE</scope>
</reference>
<protein>
    <submittedName>
        <fullName evidence="1">Uncharacterized protein</fullName>
    </submittedName>
</protein>
<sequence length="77" mass="9059">MDANAARANVVEMMTSADQAPARESTWWREWRVISVAKSLSGMWGLRWRRGFHECVDRRWTISVVPSKMKSEQYSQR</sequence>
<evidence type="ECO:0000313" key="1">
    <source>
        <dbReference type="EMBL" id="CAN61816.1"/>
    </source>
</evidence>